<feature type="domain" description="CAAX prenyl protease 2/Lysostaphin resistance protein A-like" evidence="2">
    <location>
        <begin position="128"/>
        <end position="217"/>
    </location>
</feature>
<feature type="transmembrane region" description="Helical" evidence="1">
    <location>
        <begin position="12"/>
        <end position="39"/>
    </location>
</feature>
<keyword evidence="1" id="KW-0812">Transmembrane</keyword>
<evidence type="ECO:0000313" key="3">
    <source>
        <dbReference type="EMBL" id="AKV57908.1"/>
    </source>
</evidence>
<feature type="transmembrane region" description="Helical" evidence="1">
    <location>
        <begin position="236"/>
        <end position="256"/>
    </location>
</feature>
<dbReference type="STRING" id="156976.AK829_00540"/>
<organism evidence="3 4">
    <name type="scientific">Corynebacterium riegelii</name>
    <dbReference type="NCBI Taxonomy" id="156976"/>
    <lineage>
        <taxon>Bacteria</taxon>
        <taxon>Bacillati</taxon>
        <taxon>Actinomycetota</taxon>
        <taxon>Actinomycetes</taxon>
        <taxon>Mycobacteriales</taxon>
        <taxon>Corynebacteriaceae</taxon>
        <taxon>Corynebacterium</taxon>
    </lineage>
</organism>
<keyword evidence="1" id="KW-1133">Transmembrane helix</keyword>
<dbReference type="KEGG" id="crie:AK829_00540"/>
<dbReference type="Proteomes" id="UP000060016">
    <property type="component" value="Chromosome"/>
</dbReference>
<feature type="transmembrane region" description="Helical" evidence="1">
    <location>
        <begin position="59"/>
        <end position="76"/>
    </location>
</feature>
<name>A0A0K1R928_9CORY</name>
<reference evidence="3 4" key="1">
    <citation type="submission" date="2015-08" db="EMBL/GenBank/DDBJ databases">
        <authorList>
            <person name="Babu N.S."/>
            <person name="Beckwith C.J."/>
            <person name="Beseler K.G."/>
            <person name="Brison A."/>
            <person name="Carone J.V."/>
            <person name="Caskin T.P."/>
            <person name="Diamond M."/>
            <person name="Durham M.E."/>
            <person name="Foxe J.M."/>
            <person name="Go M."/>
            <person name="Henderson B.A."/>
            <person name="Jones I.B."/>
            <person name="McGettigan J.A."/>
            <person name="Micheletti S.J."/>
            <person name="Nasrallah M.E."/>
            <person name="Ortiz D."/>
            <person name="Piller C.R."/>
            <person name="Privatt S.R."/>
            <person name="Schneider S.L."/>
            <person name="Sharp S."/>
            <person name="Smith T.C."/>
            <person name="Stanton J.D."/>
            <person name="Ullery H.E."/>
            <person name="Wilson R.J."/>
            <person name="Serrano M.G."/>
            <person name="Buck G."/>
            <person name="Lee V."/>
            <person name="Wang Y."/>
            <person name="Carvalho R."/>
            <person name="Voegtly L."/>
            <person name="Shi R."/>
            <person name="Duckworth R."/>
            <person name="Johnson A."/>
            <person name="Loviza R."/>
            <person name="Walstead R."/>
            <person name="Shah Z."/>
            <person name="Kiflezghi M."/>
            <person name="Wade K."/>
            <person name="Ball S.L."/>
            <person name="Bradley K.W."/>
            <person name="Asai D.J."/>
            <person name="Bowman C.A."/>
            <person name="Russell D.A."/>
            <person name="Pope W.H."/>
            <person name="Jacobs-Sera D."/>
            <person name="Hendrix R.W."/>
            <person name="Hatfull G.F."/>
        </authorList>
    </citation>
    <scope>NUCLEOTIDE SEQUENCE [LARGE SCALE GENOMIC DNA]</scope>
    <source>
        <strain evidence="3 4">PUDD_83A45</strain>
    </source>
</reference>
<keyword evidence="4" id="KW-1185">Reference proteome</keyword>
<evidence type="ECO:0000313" key="4">
    <source>
        <dbReference type="Proteomes" id="UP000060016"/>
    </source>
</evidence>
<dbReference type="InterPro" id="IPR003675">
    <property type="entry name" value="Rce1/LyrA-like_dom"/>
</dbReference>
<dbReference type="GO" id="GO:0004175">
    <property type="term" value="F:endopeptidase activity"/>
    <property type="evidence" value="ECO:0007669"/>
    <property type="project" value="UniProtKB-ARBA"/>
</dbReference>
<dbReference type="GO" id="GO:0080120">
    <property type="term" value="P:CAAX-box protein maturation"/>
    <property type="evidence" value="ECO:0007669"/>
    <property type="project" value="UniProtKB-ARBA"/>
</dbReference>
<feature type="transmembrane region" description="Helical" evidence="1">
    <location>
        <begin position="181"/>
        <end position="199"/>
    </location>
</feature>
<dbReference type="PATRIC" id="fig|156976.3.peg.100"/>
<dbReference type="EMBL" id="CP012342">
    <property type="protein sequence ID" value="AKV57908.1"/>
    <property type="molecule type" value="Genomic_DNA"/>
</dbReference>
<keyword evidence="1" id="KW-0472">Membrane</keyword>
<gene>
    <name evidence="3" type="ORF">AK829_00540</name>
</gene>
<proteinExistence type="predicted"/>
<dbReference type="AlphaFoldDB" id="A0A0K1R928"/>
<accession>A0A0K1R928</accession>
<feature type="transmembrane region" description="Helical" evidence="1">
    <location>
        <begin position="118"/>
        <end position="138"/>
    </location>
</feature>
<protein>
    <recommendedName>
        <fullName evidence="2">CAAX prenyl protease 2/Lysostaphin resistance protein A-like domain-containing protein</fullName>
    </recommendedName>
</protein>
<dbReference type="Pfam" id="PF02517">
    <property type="entry name" value="Rce1-like"/>
    <property type="match status" value="1"/>
</dbReference>
<sequence>MSFHLIARPRNGWLALAELALLIALFVGVQFLIVIAAGLINPELFIEFADADAAGPNDVFIIALSIIAPFVASWIAQRNPAGLVSVANRVRWRYVGVAAAVAVPVYGVLLVVDGISGGWTVTTSTLALVVAMVLVVPVQAATEEFVFRAAIPQIVGNWLRPAWVAYGAGVLPFVFLHLYNVIGLVDIFIFALCAAYLTWRSNGIEQAVVLHAASNTFVFITQALRPDLVVTTDISWGETVLSAGLTVGVTAGIALLSRAKLRAASAPVAAPQLAPQLALVQHGE</sequence>
<evidence type="ECO:0000256" key="1">
    <source>
        <dbReference type="SAM" id="Phobius"/>
    </source>
</evidence>
<feature type="transmembrane region" description="Helical" evidence="1">
    <location>
        <begin position="158"/>
        <end position="175"/>
    </location>
</feature>
<dbReference type="RefSeq" id="WP_052203328.1">
    <property type="nucleotide sequence ID" value="NZ_CP012342.1"/>
</dbReference>
<evidence type="ECO:0000259" key="2">
    <source>
        <dbReference type="Pfam" id="PF02517"/>
    </source>
</evidence>
<feature type="transmembrane region" description="Helical" evidence="1">
    <location>
        <begin position="92"/>
        <end position="112"/>
    </location>
</feature>
<feature type="transmembrane region" description="Helical" evidence="1">
    <location>
        <begin position="206"/>
        <end position="224"/>
    </location>
</feature>